<dbReference type="CDD" id="cd10936">
    <property type="entry name" value="CE4_DAC2"/>
    <property type="match status" value="1"/>
</dbReference>
<dbReference type="InterPro" id="IPR011330">
    <property type="entry name" value="Glyco_hydro/deAcase_b/a-brl"/>
</dbReference>
<dbReference type="PANTHER" id="PTHR30105">
    <property type="entry name" value="UNCHARACTERIZED YIBQ-RELATED"/>
    <property type="match status" value="1"/>
</dbReference>
<dbReference type="AlphaFoldDB" id="A0A0G3I4Y9"/>
<proteinExistence type="predicted"/>
<name>A0A0G3I4Y9_LIBAF</name>
<accession>A0A0G3I4Y9</accession>
<dbReference type="STRING" id="1277257.G293_03585"/>
<evidence type="ECO:0000313" key="2">
    <source>
        <dbReference type="Proteomes" id="UP000035503"/>
    </source>
</evidence>
<keyword evidence="2" id="KW-1185">Reference proteome</keyword>
<dbReference type="Proteomes" id="UP000035503">
    <property type="component" value="Chromosome"/>
</dbReference>
<sequence>MFFCTFIIGFSIYIFVSNHFVDMAEVSPYSVIRDIIPISSKNSLEIDDKKDNIPVNDQVKIDLLDTTIPDKKIPDKKIVDKPKRSTLLDSLPTIEERLLPSVPIDASATNKMGNKESKGSIRDTRVCPDISGARIAIVVSGLGISQTGTQRAINLLPSNVTLAFASNGNSLNRWMTEAKKKGQEAILQIPMQAFNEADNADDVYTLKVTQTPQQLLDRLRYSLNRGMDYFGIMNYRGAMLLSHKDSVEVMFKEFSKRGLLFFDDGSSGRSLTRVLASKFNLPYMVADLYLDDQIDRDKIGQKLKELEEIARTSGQAIGVAVAFDESIEVISQWLQQKYGSDISVVPLSCLVKSSRPSS</sequence>
<dbReference type="PANTHER" id="PTHR30105:SF2">
    <property type="entry name" value="DIVERGENT POLYSACCHARIDE DEACETYLASE SUPERFAMILY"/>
    <property type="match status" value="1"/>
</dbReference>
<dbReference type="Pfam" id="PF04748">
    <property type="entry name" value="Polysacc_deac_2"/>
    <property type="match status" value="1"/>
</dbReference>
<dbReference type="Gene3D" id="3.20.20.370">
    <property type="entry name" value="Glycoside hydrolase/deacetylase"/>
    <property type="match status" value="1"/>
</dbReference>
<dbReference type="InterPro" id="IPR006837">
    <property type="entry name" value="Divergent_DAC"/>
</dbReference>
<dbReference type="SUPFAM" id="SSF88713">
    <property type="entry name" value="Glycoside hydrolase/deacetylase"/>
    <property type="match status" value="1"/>
</dbReference>
<evidence type="ECO:0000313" key="1">
    <source>
        <dbReference type="EMBL" id="AKK20345.1"/>
    </source>
</evidence>
<dbReference type="PATRIC" id="fig|1277257.4.peg.772"/>
<gene>
    <name evidence="1" type="ORF">G293_03585</name>
</gene>
<reference evidence="1 2" key="1">
    <citation type="journal article" date="2015" name="Genome Announc.">
        <title>Complete Genome Sequence of 'Candidatus Liberibacter africanus,' a Bacterium Associated with Citrus Huanglongbing.</title>
        <authorList>
            <person name="Lin H."/>
            <person name="Pietersen G."/>
            <person name="Han C."/>
            <person name="Read D.A."/>
            <person name="Lou B."/>
            <person name="Gupta G."/>
            <person name="Civerolo E.L."/>
        </authorList>
    </citation>
    <scope>NUCLEOTIDE SEQUENCE [LARGE SCALE GENOMIC DNA]</scope>
    <source>
        <strain evidence="1 2">PTSAPSY</strain>
    </source>
</reference>
<dbReference type="RefSeq" id="WP_244464366.1">
    <property type="nucleotide sequence ID" value="NZ_CP004021.1"/>
</dbReference>
<dbReference type="KEGG" id="lau:G293_03585"/>
<dbReference type="GO" id="GO:0005975">
    <property type="term" value="P:carbohydrate metabolic process"/>
    <property type="evidence" value="ECO:0007669"/>
    <property type="project" value="InterPro"/>
</dbReference>
<dbReference type="EMBL" id="CP004021">
    <property type="protein sequence ID" value="AKK20345.1"/>
    <property type="molecule type" value="Genomic_DNA"/>
</dbReference>
<organism evidence="1 2">
    <name type="scientific">Candidatus Liberibacter africanus PTSAPSY</name>
    <dbReference type="NCBI Taxonomy" id="1277257"/>
    <lineage>
        <taxon>Bacteria</taxon>
        <taxon>Pseudomonadati</taxon>
        <taxon>Pseudomonadota</taxon>
        <taxon>Alphaproteobacteria</taxon>
        <taxon>Hyphomicrobiales</taxon>
        <taxon>Rhizobiaceae</taxon>
        <taxon>Liberibacter</taxon>
    </lineage>
</organism>
<protein>
    <recommendedName>
        <fullName evidence="3">Divergent polysaccharide deacetylase family protein</fullName>
    </recommendedName>
</protein>
<evidence type="ECO:0008006" key="3">
    <source>
        <dbReference type="Google" id="ProtNLM"/>
    </source>
</evidence>